<reference evidence="1 2" key="1">
    <citation type="submission" date="2019-09" db="EMBL/GenBank/DDBJ databases">
        <title>Draft genome sequencing of Hungatella hathewayi 123Y-2.</title>
        <authorList>
            <person name="Lv Q."/>
            <person name="Li S."/>
        </authorList>
    </citation>
    <scope>NUCLEOTIDE SEQUENCE [LARGE SCALE GENOMIC DNA]</scope>
    <source>
        <strain evidence="1 2">123Y-2</strain>
    </source>
</reference>
<protein>
    <submittedName>
        <fullName evidence="1">Uncharacterized protein</fullName>
    </submittedName>
</protein>
<name>A0AAW9WIL1_9FIRM</name>
<dbReference type="AlphaFoldDB" id="A0AAW9WIL1"/>
<dbReference type="RefSeq" id="WP_147418904.1">
    <property type="nucleotide sequence ID" value="NZ_CAJKZF010000002.1"/>
</dbReference>
<organism evidence="1 2">
    <name type="scientific">Hungatella hathewayi</name>
    <dbReference type="NCBI Taxonomy" id="154046"/>
    <lineage>
        <taxon>Bacteria</taxon>
        <taxon>Bacillati</taxon>
        <taxon>Bacillota</taxon>
        <taxon>Clostridia</taxon>
        <taxon>Lachnospirales</taxon>
        <taxon>Lachnospiraceae</taxon>
        <taxon>Hungatella</taxon>
    </lineage>
</organism>
<sequence>MNLLMDIAAVSSVQIPAAVKFFAYNIRGNPCSREKNYREIRFDILNLNAKISKEPLPGGSFFDCKKVCRETDEKICRILETNANLHCSL</sequence>
<gene>
    <name evidence="1" type="ORF">GNE07_17305</name>
</gene>
<proteinExistence type="predicted"/>
<dbReference type="Proteomes" id="UP000434223">
    <property type="component" value="Unassembled WGS sequence"/>
</dbReference>
<comment type="caution">
    <text evidence="1">The sequence shown here is derived from an EMBL/GenBank/DDBJ whole genome shotgun (WGS) entry which is preliminary data.</text>
</comment>
<dbReference type="EMBL" id="WNME01000011">
    <property type="protein sequence ID" value="MUB64792.1"/>
    <property type="molecule type" value="Genomic_DNA"/>
</dbReference>
<evidence type="ECO:0000313" key="1">
    <source>
        <dbReference type="EMBL" id="MUB64792.1"/>
    </source>
</evidence>
<accession>A0AAW9WIL1</accession>
<dbReference type="GeneID" id="93147386"/>
<evidence type="ECO:0000313" key="2">
    <source>
        <dbReference type="Proteomes" id="UP000434223"/>
    </source>
</evidence>